<gene>
    <name evidence="6" type="ORF">AU255_17000</name>
</gene>
<dbReference type="PANTHER" id="PTHR39344:SF1">
    <property type="entry name" value="UPF0182 PROTEIN SLL1060"/>
    <property type="match status" value="1"/>
</dbReference>
<dbReference type="Pfam" id="PF03699">
    <property type="entry name" value="UPF0182"/>
    <property type="match status" value="1"/>
</dbReference>
<comment type="caution">
    <text evidence="6">The sequence shown here is derived from an EMBL/GenBank/DDBJ whole genome shotgun (WGS) entry which is preliminary data.</text>
</comment>
<protein>
    <submittedName>
        <fullName evidence="6">Uncharacterized protein</fullName>
    </submittedName>
</protein>
<feature type="transmembrane region" description="Helical" evidence="5">
    <location>
        <begin position="154"/>
        <end position="173"/>
    </location>
</feature>
<feature type="transmembrane region" description="Helical" evidence="5">
    <location>
        <begin position="235"/>
        <end position="257"/>
    </location>
</feature>
<keyword evidence="7" id="KW-1185">Reference proteome</keyword>
<dbReference type="AlphaFoldDB" id="A0A1V8M2V1"/>
<evidence type="ECO:0000256" key="1">
    <source>
        <dbReference type="ARBA" id="ARBA00022475"/>
    </source>
</evidence>
<feature type="transmembrane region" description="Helical" evidence="5">
    <location>
        <begin position="264"/>
        <end position="281"/>
    </location>
</feature>
<evidence type="ECO:0000313" key="6">
    <source>
        <dbReference type="EMBL" id="OQK15887.1"/>
    </source>
</evidence>
<dbReference type="InterPro" id="IPR005372">
    <property type="entry name" value="UPF0182"/>
</dbReference>
<name>A0A1V8M2V1_9GAMM</name>
<dbReference type="EMBL" id="LPUF01000003">
    <property type="protein sequence ID" value="OQK15887.1"/>
    <property type="molecule type" value="Genomic_DNA"/>
</dbReference>
<evidence type="ECO:0000256" key="2">
    <source>
        <dbReference type="ARBA" id="ARBA00022692"/>
    </source>
</evidence>
<dbReference type="RefSeq" id="WP_080524111.1">
    <property type="nucleotide sequence ID" value="NZ_LPUF01000003.1"/>
</dbReference>
<keyword evidence="1" id="KW-1003">Cell membrane</keyword>
<evidence type="ECO:0000256" key="5">
    <source>
        <dbReference type="SAM" id="Phobius"/>
    </source>
</evidence>
<feature type="transmembrane region" description="Helical" evidence="5">
    <location>
        <begin position="46"/>
        <end position="66"/>
    </location>
</feature>
<dbReference type="PANTHER" id="PTHR39344">
    <property type="entry name" value="UPF0182 PROTEIN SLL1060"/>
    <property type="match status" value="1"/>
</dbReference>
<accession>A0A1V8M2V1</accession>
<organism evidence="6 7">
    <name type="scientific">Methyloprofundus sedimenti</name>
    <dbReference type="NCBI Taxonomy" id="1420851"/>
    <lineage>
        <taxon>Bacteria</taxon>
        <taxon>Pseudomonadati</taxon>
        <taxon>Pseudomonadota</taxon>
        <taxon>Gammaproteobacteria</taxon>
        <taxon>Methylococcales</taxon>
        <taxon>Methylococcaceae</taxon>
        <taxon>Methyloprofundus</taxon>
    </lineage>
</organism>
<feature type="transmembrane region" description="Helical" evidence="5">
    <location>
        <begin position="94"/>
        <end position="114"/>
    </location>
</feature>
<proteinExistence type="predicted"/>
<dbReference type="GO" id="GO:0016020">
    <property type="term" value="C:membrane"/>
    <property type="evidence" value="ECO:0007669"/>
    <property type="project" value="InterPro"/>
</dbReference>
<keyword evidence="4 5" id="KW-0472">Membrane</keyword>
<feature type="transmembrane region" description="Helical" evidence="5">
    <location>
        <begin position="185"/>
        <end position="207"/>
    </location>
</feature>
<evidence type="ECO:0000256" key="4">
    <source>
        <dbReference type="ARBA" id="ARBA00023136"/>
    </source>
</evidence>
<evidence type="ECO:0000313" key="7">
    <source>
        <dbReference type="Proteomes" id="UP000191980"/>
    </source>
</evidence>
<keyword evidence="3 5" id="KW-1133">Transmembrane helix</keyword>
<dbReference type="OrthoDB" id="9763654at2"/>
<keyword evidence="2 5" id="KW-0812">Transmembrane</keyword>
<dbReference type="Proteomes" id="UP000191980">
    <property type="component" value="Unassembled WGS sequence"/>
</dbReference>
<dbReference type="GO" id="GO:0005576">
    <property type="term" value="C:extracellular region"/>
    <property type="evidence" value="ECO:0007669"/>
    <property type="project" value="TreeGrafter"/>
</dbReference>
<evidence type="ECO:0000256" key="3">
    <source>
        <dbReference type="ARBA" id="ARBA00022989"/>
    </source>
</evidence>
<reference evidence="6 7" key="1">
    <citation type="submission" date="2015-12" db="EMBL/GenBank/DDBJ databases">
        <authorList>
            <person name="Shamseldin A."/>
            <person name="Moawad H."/>
            <person name="Abd El-Rahim W.M."/>
            <person name="Sadowsky M.J."/>
        </authorList>
    </citation>
    <scope>NUCLEOTIDE SEQUENCE [LARGE SCALE GENOMIC DNA]</scope>
    <source>
        <strain evidence="6 7">WF1</strain>
    </source>
</reference>
<sequence length="864" mass="99379">MKLLFKLIVALLIVGLCAYLTAEFLMEFWWFRSLNLGTYFILRESYEWLVKIGTTILLTNLVYLNFSYMPRALSLHKESDNKGLLAFLQSNKKLLWLISFLLVIPLLIPVYTHWESFLLYYFGAKSELVDPVYAKDISYYFFSYPVYALIQKELLWIFAVLIALLSCLYLVFYKKHKQKLQEFPAAAKLHIAILVAILIFLQIWSIALERIELLYEDRHLPVFFGPGFVEMNHQLPLIILSFILFLGTAVAAIYSLYSGQKYKLAMGFGLAYLLVLTLKQADVIPNLIDDYYVSSNPVQAEAKYIQRHIKATADAFNFDDITVKNYPVVPTLTASISKEITSELDNIPLWDNDLLLSAFEQLQSIRPYFSFYQIAADRYKLGGKNQQVNIAAREIDYQGLAVEAQNWRNRHLVYTHGYGMLMLPSDQQANKPMQWLISDFGQDVKFDKLRIDRPEIYYGLAKSKYAVVPNSESLKPENRISGDMSTDYQGTGGLPLSSLFAKAVVSIFFKDERLFFSAGINNDSRILVRRNIYQRIKEIAPFLMLDNDPYPVLIDHKIYWIVDAYTTSRLYPLVQPVTLEDSEPGTTAEKFNYARNSVKIIIDAYNGSVDFYVVDSKDPLIKTYQRLYPGLFKEFAQVPKPFIKHFRYTIAWFALQMRLYARFHQTDPVIFYQQSAALEFSHIGDKPGQPYYLTLDIEEQEKTKAVESQKFIAVNLFSPLGLDNLYSIAIAGCLKAEHCNEHYQDDIFIYKFPQDVQVEGPAQVSALMNQNPDISRQFSLWNQHGSKVIRGRMIIVFVEHTLLYIQPLYLQSSSAEGFPTLVKVLVALGRHTEIADSLTQAFEKLQKKIMAAQGRIEPISTSAD</sequence>